<evidence type="ECO:0000313" key="2">
    <source>
        <dbReference type="Proteomes" id="UP000011185"/>
    </source>
</evidence>
<protein>
    <submittedName>
        <fullName evidence="1">Uncharacterized protein</fullName>
    </submittedName>
</protein>
<dbReference type="InParanoid" id="L7JU13"/>
<reference evidence="1 2" key="1">
    <citation type="journal article" date="2012" name="PLoS Pathog.">
        <title>The genome of the obligate intracellular parasite Trachipleistophora hominis: new insights into microsporidian genome dynamics and reductive evolution.</title>
        <authorList>
            <person name="Heinz E."/>
            <person name="Williams T.A."/>
            <person name="Nakjang S."/>
            <person name="Noel C.J."/>
            <person name="Swan D.C."/>
            <person name="Goldberg A.V."/>
            <person name="Harris S.R."/>
            <person name="Weinmaier T."/>
            <person name="Markert S."/>
            <person name="Becher D."/>
            <person name="Bernhardt J."/>
            <person name="Dagan T."/>
            <person name="Hacker C."/>
            <person name="Lucocq J.M."/>
            <person name="Schweder T."/>
            <person name="Rattei T."/>
            <person name="Hall N."/>
            <person name="Hirt R.P."/>
            <person name="Embley T.M."/>
        </authorList>
    </citation>
    <scope>NUCLEOTIDE SEQUENCE [LARGE SCALE GENOMIC DNA]</scope>
</reference>
<evidence type="ECO:0000313" key="1">
    <source>
        <dbReference type="EMBL" id="ELQ74222.1"/>
    </source>
</evidence>
<dbReference type="Proteomes" id="UP000011185">
    <property type="component" value="Unassembled WGS sequence"/>
</dbReference>
<dbReference type="EMBL" id="JH994060">
    <property type="protein sequence ID" value="ELQ74222.1"/>
    <property type="molecule type" value="Genomic_DNA"/>
</dbReference>
<dbReference type="VEuPathDB" id="MicrosporidiaDB:THOM_2873"/>
<proteinExistence type="predicted"/>
<keyword evidence="2" id="KW-1185">Reference proteome</keyword>
<sequence length="39" mass="4623">MNDIVRRVEELDGNREKMMLGLSDIYKMIHEGLMKLNET</sequence>
<name>L7JU13_TRAHO</name>
<organism evidence="1 2">
    <name type="scientific">Trachipleistophora hominis</name>
    <name type="common">Microsporidian parasite</name>
    <dbReference type="NCBI Taxonomy" id="72359"/>
    <lineage>
        <taxon>Eukaryota</taxon>
        <taxon>Fungi</taxon>
        <taxon>Fungi incertae sedis</taxon>
        <taxon>Microsporidia</taxon>
        <taxon>Pleistophoridae</taxon>
        <taxon>Trachipleistophora</taxon>
    </lineage>
</organism>
<dbReference type="HOGENOM" id="CLU_3320323_0_0_1"/>
<dbReference type="AlphaFoldDB" id="L7JU13"/>
<gene>
    <name evidence="1" type="ORF">THOM_2873</name>
</gene>
<accession>L7JU13</accession>